<evidence type="ECO:0000256" key="4">
    <source>
        <dbReference type="ARBA" id="ARBA00022490"/>
    </source>
</evidence>
<keyword evidence="6" id="KW-0653">Protein transport</keyword>
<dbReference type="GO" id="GO:0031267">
    <property type="term" value="F:small GTPase binding"/>
    <property type="evidence" value="ECO:0007669"/>
    <property type="project" value="InterPro"/>
</dbReference>
<feature type="domain" description="Importin N-terminal" evidence="12">
    <location>
        <begin position="35"/>
        <end position="118"/>
    </location>
</feature>
<organism evidence="13 14">
    <name type="scientific">Acrobeloides nanus</name>
    <dbReference type="NCBI Taxonomy" id="290746"/>
    <lineage>
        <taxon>Eukaryota</taxon>
        <taxon>Metazoa</taxon>
        <taxon>Ecdysozoa</taxon>
        <taxon>Nematoda</taxon>
        <taxon>Chromadorea</taxon>
        <taxon>Rhabditida</taxon>
        <taxon>Tylenchina</taxon>
        <taxon>Cephalobomorpha</taxon>
        <taxon>Cephaloboidea</taxon>
        <taxon>Cephalobidae</taxon>
        <taxon>Acrobeloides</taxon>
    </lineage>
</organism>
<evidence type="ECO:0000256" key="1">
    <source>
        <dbReference type="ARBA" id="ARBA00004123"/>
    </source>
</evidence>
<keyword evidence="5" id="KW-0677">Repeat</keyword>
<keyword evidence="7" id="KW-0539">Nucleus</keyword>
<dbReference type="InterPro" id="IPR016024">
    <property type="entry name" value="ARM-type_fold"/>
</dbReference>
<dbReference type="Pfam" id="PF25574">
    <property type="entry name" value="TPR_IMB1"/>
    <property type="match status" value="1"/>
</dbReference>
<protein>
    <recommendedName>
        <fullName evidence="9">Transportin-1</fullName>
    </recommendedName>
    <alternativeName>
        <fullName evidence="10">Importin beta-2</fullName>
    </alternativeName>
    <alternativeName>
        <fullName evidence="11">Karyopherin beta-2</fullName>
    </alternativeName>
</protein>
<dbReference type="PROSITE" id="PS50166">
    <property type="entry name" value="IMPORTIN_B_NT"/>
    <property type="match status" value="1"/>
</dbReference>
<dbReference type="AlphaFoldDB" id="A0A914C915"/>
<dbReference type="SMART" id="SM00913">
    <property type="entry name" value="IBN_N"/>
    <property type="match status" value="1"/>
</dbReference>
<dbReference type="Pfam" id="PF13513">
    <property type="entry name" value="HEAT_EZ"/>
    <property type="match status" value="1"/>
</dbReference>
<dbReference type="GO" id="GO:0031981">
    <property type="term" value="C:nuclear lumen"/>
    <property type="evidence" value="ECO:0007669"/>
    <property type="project" value="UniProtKB-ARBA"/>
</dbReference>
<evidence type="ECO:0000256" key="11">
    <source>
        <dbReference type="ARBA" id="ARBA00080641"/>
    </source>
</evidence>
<dbReference type="InterPro" id="IPR001494">
    <property type="entry name" value="Importin-beta_N"/>
</dbReference>
<evidence type="ECO:0000313" key="13">
    <source>
        <dbReference type="Proteomes" id="UP000887540"/>
    </source>
</evidence>
<evidence type="ECO:0000313" key="14">
    <source>
        <dbReference type="WBParaSite" id="ACRNAN_Path_583.g2190.t1"/>
    </source>
</evidence>
<dbReference type="GO" id="GO:0006606">
    <property type="term" value="P:protein import into nucleus"/>
    <property type="evidence" value="ECO:0007669"/>
    <property type="project" value="InterPro"/>
</dbReference>
<evidence type="ECO:0000256" key="7">
    <source>
        <dbReference type="ARBA" id="ARBA00023242"/>
    </source>
</evidence>
<comment type="subcellular location">
    <subcellularLocation>
        <location evidence="2">Cytoplasm</location>
    </subcellularLocation>
    <subcellularLocation>
        <location evidence="1">Nucleus</location>
    </subcellularLocation>
</comment>
<dbReference type="Pfam" id="PF03810">
    <property type="entry name" value="IBN_N"/>
    <property type="match status" value="1"/>
</dbReference>
<keyword evidence="4" id="KW-0963">Cytoplasm</keyword>
<reference evidence="14" key="1">
    <citation type="submission" date="2022-11" db="UniProtKB">
        <authorList>
            <consortium name="WormBaseParasite"/>
        </authorList>
    </citation>
    <scope>IDENTIFICATION</scope>
</reference>
<dbReference type="Proteomes" id="UP000887540">
    <property type="component" value="Unplaced"/>
</dbReference>
<proteinExistence type="inferred from homology"/>
<keyword evidence="13" id="KW-1185">Reference proteome</keyword>
<evidence type="ECO:0000256" key="9">
    <source>
        <dbReference type="ARBA" id="ARBA00067327"/>
    </source>
</evidence>
<evidence type="ECO:0000256" key="6">
    <source>
        <dbReference type="ARBA" id="ARBA00022927"/>
    </source>
</evidence>
<dbReference type="FunFam" id="1.25.10.10:FF:000028">
    <property type="entry name" value="Transportin-1 isoform 1"/>
    <property type="match status" value="1"/>
</dbReference>
<evidence type="ECO:0000256" key="5">
    <source>
        <dbReference type="ARBA" id="ARBA00022737"/>
    </source>
</evidence>
<dbReference type="WBParaSite" id="ACRNAN_Path_583.g2190.t1">
    <property type="protein sequence ID" value="ACRNAN_Path_583.g2190.t1"/>
    <property type="gene ID" value="ACRNAN_Path_583.g2190"/>
</dbReference>
<keyword evidence="3" id="KW-0813">Transport</keyword>
<evidence type="ECO:0000256" key="2">
    <source>
        <dbReference type="ARBA" id="ARBA00004496"/>
    </source>
</evidence>
<dbReference type="PANTHER" id="PTHR10527">
    <property type="entry name" value="IMPORTIN BETA"/>
    <property type="match status" value="1"/>
</dbReference>
<evidence type="ECO:0000259" key="12">
    <source>
        <dbReference type="PROSITE" id="PS50166"/>
    </source>
</evidence>
<dbReference type="InterPro" id="IPR011989">
    <property type="entry name" value="ARM-like"/>
</dbReference>
<comment type="similarity">
    <text evidence="8">Belongs to the importin beta family. Importin beta-2 subfamily.</text>
</comment>
<dbReference type="Gene3D" id="1.25.10.10">
    <property type="entry name" value="Leucine-rich Repeat Variant"/>
    <property type="match status" value="1"/>
</dbReference>
<sequence>MATNEEWRPMNEELQQVILLLQHSQSPDTQTQSQVQQRLDQLNTHPEFCRYLVYILGELRDQPVALRALSGLLLKNTIRNNWGIMPIEIQQYLKSKSFVAIADESPLIRATVGIIITTIFNYDGPANWREILPTLSHFLDSQDYNMLEGALGALQKMCEDSADRLNQQEINSIVPKIVSFFRSGYAKLRSLAVNTINCILLVQNDAITDYLNEFLTHLFSLANDTDAEVQRQLCRSLTLLLESYMDKIAPQLSNISEFMLMRTQDENEETALEACEFWLAFAESPQHCKEVLEPLLARLLPVLVKCMRYSPNDIIMLKADVEDDANVPDRPEDIKPRFHRSKAQGLKTEGDHVSHPHLPQDTLFHDRWEIKESGILALGAVAEGCMNGMQPHLPELIPYLINSLKDRKALVRSITCWTLSRYCHYVVQQPHEFFFQRLLRELLERILDNNKRVQEAACSAFATFEEEACNELVPYLPEVLSTLVEAFKRYQAKNLLILYDAVGTLADSVGMNLAEPEYVEMIMAPLMNKWSVLKDDDKELFPLLECLSSVATALHTHFLPYCEPVFQRCTQLIQNTLQQSALAAATGTNPSYTDHPDKDFLIVSLDLLSELAEALRENIEPLVAQSKLVELLYICSNDPTHEPYVHLFIPILAHNLNPEQVSVCNNSIWAMGEISLKMGAEMKQFMPLLLPPLIGVMNRDKGPKTLLENTAITLGRFGLHCSQEVAPFLSDFIRAWCLALRNIRDNEEKDSAFRGLCYMINMNPQGVATHFIFLCDAIASWNNPSDDLKYMFHRILHAFKTQVGDTNWNTFVGQFPQPLRQRLAQQYEL</sequence>
<name>A0A914C915_9BILA</name>
<evidence type="ECO:0000256" key="10">
    <source>
        <dbReference type="ARBA" id="ARBA00076938"/>
    </source>
</evidence>
<accession>A0A914C915</accession>
<dbReference type="InterPro" id="IPR058584">
    <property type="entry name" value="IMB1_TNPO1-like_TPR"/>
</dbReference>
<dbReference type="InterPro" id="IPR040122">
    <property type="entry name" value="Importin_beta"/>
</dbReference>
<evidence type="ECO:0000256" key="8">
    <source>
        <dbReference type="ARBA" id="ARBA00038423"/>
    </source>
</evidence>
<dbReference type="SUPFAM" id="SSF48371">
    <property type="entry name" value="ARM repeat"/>
    <property type="match status" value="1"/>
</dbReference>
<evidence type="ECO:0000256" key="3">
    <source>
        <dbReference type="ARBA" id="ARBA00022448"/>
    </source>
</evidence>
<dbReference type="GO" id="GO:0005737">
    <property type="term" value="C:cytoplasm"/>
    <property type="evidence" value="ECO:0007669"/>
    <property type="project" value="UniProtKB-SubCell"/>
</dbReference>